<accession>A0A9Q3BFC1</accession>
<organism evidence="1 2">
    <name type="scientific">Austropuccinia psidii MF-1</name>
    <dbReference type="NCBI Taxonomy" id="1389203"/>
    <lineage>
        <taxon>Eukaryota</taxon>
        <taxon>Fungi</taxon>
        <taxon>Dikarya</taxon>
        <taxon>Basidiomycota</taxon>
        <taxon>Pucciniomycotina</taxon>
        <taxon>Pucciniomycetes</taxon>
        <taxon>Pucciniales</taxon>
        <taxon>Sphaerophragmiaceae</taxon>
        <taxon>Austropuccinia</taxon>
    </lineage>
</organism>
<dbReference type="Proteomes" id="UP000765509">
    <property type="component" value="Unassembled WGS sequence"/>
</dbReference>
<dbReference type="Gene3D" id="3.10.10.10">
    <property type="entry name" value="HIV Type 1 Reverse Transcriptase, subunit A, domain 1"/>
    <property type="match status" value="1"/>
</dbReference>
<gene>
    <name evidence="1" type="ORF">O181_003783</name>
</gene>
<dbReference type="AlphaFoldDB" id="A0A9Q3BFC1"/>
<name>A0A9Q3BFC1_9BASI</name>
<dbReference type="SUPFAM" id="SSF56672">
    <property type="entry name" value="DNA/RNA polymerases"/>
    <property type="match status" value="1"/>
</dbReference>
<proteinExistence type="predicted"/>
<comment type="caution">
    <text evidence="1">The sequence shown here is derived from an EMBL/GenBank/DDBJ whole genome shotgun (WGS) entry which is preliminary data.</text>
</comment>
<protein>
    <submittedName>
        <fullName evidence="1">Uncharacterized protein</fullName>
    </submittedName>
</protein>
<sequence length="139" mass="16304">MYGIDIYNSKNRYITIGKNKEKKVSLDIYQLSNQDTLEEFLNEFKEGQFSSNLTSKIRGHDIQIYLDVKRPYSPLLRSPPYPESLETRKEIEKHVNELLDMDLFRKIGHNEIAEVTTPVLITFNDGKSRLFGDFRELKS</sequence>
<dbReference type="InterPro" id="IPR043502">
    <property type="entry name" value="DNA/RNA_pol_sf"/>
</dbReference>
<dbReference type="OrthoDB" id="5982854at2759"/>
<evidence type="ECO:0000313" key="2">
    <source>
        <dbReference type="Proteomes" id="UP000765509"/>
    </source>
</evidence>
<dbReference type="EMBL" id="AVOT02000692">
    <property type="protein sequence ID" value="MBW0464068.1"/>
    <property type="molecule type" value="Genomic_DNA"/>
</dbReference>
<evidence type="ECO:0000313" key="1">
    <source>
        <dbReference type="EMBL" id="MBW0464068.1"/>
    </source>
</evidence>
<reference evidence="1" key="1">
    <citation type="submission" date="2021-03" db="EMBL/GenBank/DDBJ databases">
        <title>Draft genome sequence of rust myrtle Austropuccinia psidii MF-1, a brazilian biotype.</title>
        <authorList>
            <person name="Quecine M.C."/>
            <person name="Pachon D.M.R."/>
            <person name="Bonatelli M.L."/>
            <person name="Correr F.H."/>
            <person name="Franceschini L.M."/>
            <person name="Leite T.F."/>
            <person name="Margarido G.R.A."/>
            <person name="Almeida C.A."/>
            <person name="Ferrarezi J.A."/>
            <person name="Labate C.A."/>
        </authorList>
    </citation>
    <scope>NUCLEOTIDE SEQUENCE</scope>
    <source>
        <strain evidence="1">MF-1</strain>
    </source>
</reference>
<keyword evidence="2" id="KW-1185">Reference proteome</keyword>